<dbReference type="Proteomes" id="UP000292424">
    <property type="component" value="Chromosome"/>
</dbReference>
<protein>
    <submittedName>
        <fullName evidence="2">ASCH domain-containing protein</fullName>
    </submittedName>
</protein>
<proteinExistence type="predicted"/>
<evidence type="ECO:0000259" key="1">
    <source>
        <dbReference type="Pfam" id="PF04266"/>
    </source>
</evidence>
<gene>
    <name evidence="2" type="ORF">E0W69_009295</name>
</gene>
<evidence type="ECO:0000313" key="3">
    <source>
        <dbReference type="Proteomes" id="UP000292424"/>
    </source>
</evidence>
<dbReference type="SUPFAM" id="SSF88697">
    <property type="entry name" value="PUA domain-like"/>
    <property type="match status" value="1"/>
</dbReference>
<dbReference type="RefSeq" id="WP_131329787.1">
    <property type="nucleotide sequence ID" value="NZ_CP044016.1"/>
</dbReference>
<dbReference type="Gene3D" id="2.30.130.30">
    <property type="entry name" value="Hypothetical protein"/>
    <property type="match status" value="1"/>
</dbReference>
<dbReference type="AlphaFoldDB" id="A0A5P2G3Y0"/>
<dbReference type="EMBL" id="CP044016">
    <property type="protein sequence ID" value="QES88839.1"/>
    <property type="molecule type" value="Genomic_DNA"/>
</dbReference>
<dbReference type="InterPro" id="IPR015947">
    <property type="entry name" value="PUA-like_sf"/>
</dbReference>
<dbReference type="InterPro" id="IPR007374">
    <property type="entry name" value="ASCH_domain"/>
</dbReference>
<reference evidence="2 3" key="1">
    <citation type="submission" date="2019-09" db="EMBL/GenBank/DDBJ databases">
        <title>Complete genome sequence of Arachidicoccus sp. B3-10 isolated from apple orchard soil.</title>
        <authorList>
            <person name="Kim H.S."/>
            <person name="Han K.-I."/>
            <person name="Suh M.K."/>
            <person name="Lee K.C."/>
            <person name="Eom M.K."/>
            <person name="Kim J.-S."/>
            <person name="Kang S.W."/>
            <person name="Sin Y."/>
            <person name="Lee J.-S."/>
        </authorList>
    </citation>
    <scope>NUCLEOTIDE SEQUENCE [LARGE SCALE GENOMIC DNA]</scope>
    <source>
        <strain evidence="2 3">B3-10</strain>
    </source>
</reference>
<dbReference type="CDD" id="cd06554">
    <property type="entry name" value="ASCH_ASC-1_like"/>
    <property type="match status" value="1"/>
</dbReference>
<dbReference type="Pfam" id="PF04266">
    <property type="entry name" value="ASCH"/>
    <property type="match status" value="1"/>
</dbReference>
<accession>A0A5P2G3Y0</accession>
<sequence length="176" mass="20365">MKTLTIRQPWASLIVAGIKDIENRTWKTSYRGPLLIHAASFKIKNWDNIPITENQKDILRSYGAGVIDYDITSAIIGKVDLVDCVINHDSIWAEKCMPEHYKIYNWALANPILFYEPIPVKGKLSLWDYPNILAEPEEENGKLFCHCQIPVKEENQVSRFLGEEFRCNYCGGIWYK</sequence>
<feature type="domain" description="ASCH" evidence="1">
    <location>
        <begin position="4"/>
        <end position="84"/>
    </location>
</feature>
<dbReference type="KEGG" id="arac:E0W69_009295"/>
<dbReference type="OrthoDB" id="359066at2"/>
<name>A0A5P2G3Y0_9BACT</name>
<evidence type="ECO:0000313" key="2">
    <source>
        <dbReference type="EMBL" id="QES88839.1"/>
    </source>
</evidence>
<keyword evidence="3" id="KW-1185">Reference proteome</keyword>
<organism evidence="2 3">
    <name type="scientific">Rhizosphaericola mali</name>
    <dbReference type="NCBI Taxonomy" id="2545455"/>
    <lineage>
        <taxon>Bacteria</taxon>
        <taxon>Pseudomonadati</taxon>
        <taxon>Bacteroidota</taxon>
        <taxon>Chitinophagia</taxon>
        <taxon>Chitinophagales</taxon>
        <taxon>Chitinophagaceae</taxon>
        <taxon>Rhizosphaericola</taxon>
    </lineage>
</organism>